<sequence length="143" mass="15847">MKSIYSITIAIALTVSFGCISGNCKNLSSANISKVNVKKVCDVKKNGVKAVLAQAKLYNPIAVKHQVEFMRFGATASEYIRATSEAIKNNSSTANVKQKKKVVKMKLEYTAWRACTFSIRALQQENEANMHYKKAIPGDGYKY</sequence>
<dbReference type="EMBL" id="UOYO01000035">
    <property type="protein sequence ID" value="VAY87767.1"/>
    <property type="molecule type" value="Genomic_DNA"/>
</dbReference>
<proteinExistence type="predicted"/>
<dbReference type="PROSITE" id="PS51257">
    <property type="entry name" value="PROKAR_LIPOPROTEIN"/>
    <property type="match status" value="1"/>
</dbReference>
<protein>
    <recommendedName>
        <fullName evidence="2">Lipoprotein</fullName>
    </recommendedName>
</protein>
<reference evidence="1" key="1">
    <citation type="submission" date="2018-10" db="EMBL/GenBank/DDBJ databases">
        <authorList>
            <person name="Aoki K."/>
        </authorList>
    </citation>
    <scope>NUCLEOTIDE SEQUENCE</scope>
</reference>
<evidence type="ECO:0008006" key="2">
    <source>
        <dbReference type="Google" id="ProtNLM"/>
    </source>
</evidence>
<gene>
    <name evidence="1" type="ORF">MNB_ARC-1_75</name>
</gene>
<organism evidence="1">
    <name type="scientific">hydrothermal vent metagenome</name>
    <dbReference type="NCBI Taxonomy" id="652676"/>
    <lineage>
        <taxon>unclassified sequences</taxon>
        <taxon>metagenomes</taxon>
        <taxon>ecological metagenomes</taxon>
    </lineage>
</organism>
<accession>A0A3B1E6K1</accession>
<dbReference type="AlphaFoldDB" id="A0A3B1E6K1"/>
<evidence type="ECO:0000313" key="1">
    <source>
        <dbReference type="EMBL" id="VAY87767.1"/>
    </source>
</evidence>
<name>A0A3B1E6K1_9ZZZZ</name>